<dbReference type="SUPFAM" id="SSF52833">
    <property type="entry name" value="Thioredoxin-like"/>
    <property type="match status" value="1"/>
</dbReference>
<feature type="domain" description="Thioredoxin" evidence="2">
    <location>
        <begin position="1"/>
        <end position="104"/>
    </location>
</feature>
<accession>A0A937F5J7</accession>
<evidence type="ECO:0000313" key="4">
    <source>
        <dbReference type="Proteomes" id="UP000659388"/>
    </source>
</evidence>
<dbReference type="CDD" id="cd02947">
    <property type="entry name" value="TRX_family"/>
    <property type="match status" value="1"/>
</dbReference>
<keyword evidence="4" id="KW-1185">Reference proteome</keyword>
<dbReference type="AlphaFoldDB" id="A0A937F5J7"/>
<dbReference type="RefSeq" id="WP_202241797.1">
    <property type="nucleotide sequence ID" value="NZ_JAESIY010000001.1"/>
</dbReference>
<dbReference type="InterPro" id="IPR013766">
    <property type="entry name" value="Thioredoxin_domain"/>
</dbReference>
<dbReference type="InterPro" id="IPR036249">
    <property type="entry name" value="Thioredoxin-like_sf"/>
</dbReference>
<sequence length="104" mass="11829">MEKKIVSDEEFEKVINAHDKVMVKFSADWCGVCKRFAPIYNRLAAEEKYGHINFVEVSAEQAPKTRLKAGVYSLPFFATFEKGALKDKVTSDNKEKVIALLEEL</sequence>
<gene>
    <name evidence="3" type="ORF">JL102_01160</name>
</gene>
<keyword evidence="1" id="KW-1015">Disulfide bond</keyword>
<dbReference type="PROSITE" id="PS51352">
    <property type="entry name" value="THIOREDOXIN_2"/>
    <property type="match status" value="1"/>
</dbReference>
<dbReference type="Pfam" id="PF00085">
    <property type="entry name" value="Thioredoxin"/>
    <property type="match status" value="1"/>
</dbReference>
<proteinExistence type="predicted"/>
<dbReference type="Gene3D" id="3.40.30.10">
    <property type="entry name" value="Glutaredoxin"/>
    <property type="match status" value="1"/>
</dbReference>
<reference evidence="3" key="1">
    <citation type="submission" date="2021-01" db="EMBL/GenBank/DDBJ databases">
        <title>Fulvivirga kasyanovii gen. nov., sp nov., a novel member of the phylum Bacteroidetes isolated from seawater in a mussel farm.</title>
        <authorList>
            <person name="Zhao L.-H."/>
            <person name="Wang Z.-J."/>
        </authorList>
    </citation>
    <scope>NUCLEOTIDE SEQUENCE</scope>
    <source>
        <strain evidence="3">2943</strain>
    </source>
</reference>
<evidence type="ECO:0000313" key="3">
    <source>
        <dbReference type="EMBL" id="MBL3654720.1"/>
    </source>
</evidence>
<name>A0A937F5J7_9BACT</name>
<dbReference type="EMBL" id="JAESIY010000001">
    <property type="protein sequence ID" value="MBL3654720.1"/>
    <property type="molecule type" value="Genomic_DNA"/>
</dbReference>
<evidence type="ECO:0000256" key="1">
    <source>
        <dbReference type="ARBA" id="ARBA00023157"/>
    </source>
</evidence>
<dbReference type="Proteomes" id="UP000659388">
    <property type="component" value="Unassembled WGS sequence"/>
</dbReference>
<protein>
    <submittedName>
        <fullName evidence="3">Thioredoxin family protein</fullName>
    </submittedName>
</protein>
<comment type="caution">
    <text evidence="3">The sequence shown here is derived from an EMBL/GenBank/DDBJ whole genome shotgun (WGS) entry which is preliminary data.</text>
</comment>
<evidence type="ECO:0000259" key="2">
    <source>
        <dbReference type="PROSITE" id="PS51352"/>
    </source>
</evidence>
<dbReference type="PANTHER" id="PTHR46115">
    <property type="entry name" value="THIOREDOXIN-LIKE PROTEIN 1"/>
    <property type="match status" value="1"/>
</dbReference>
<organism evidence="3 4">
    <name type="scientific">Fulvivirga sediminis</name>
    <dbReference type="NCBI Taxonomy" id="2803949"/>
    <lineage>
        <taxon>Bacteria</taxon>
        <taxon>Pseudomonadati</taxon>
        <taxon>Bacteroidota</taxon>
        <taxon>Cytophagia</taxon>
        <taxon>Cytophagales</taxon>
        <taxon>Fulvivirgaceae</taxon>
        <taxon>Fulvivirga</taxon>
    </lineage>
</organism>